<dbReference type="Pfam" id="PF01368">
    <property type="entry name" value="DHH"/>
    <property type="match status" value="1"/>
</dbReference>
<evidence type="ECO:0000313" key="4">
    <source>
        <dbReference type="Proteomes" id="UP001303222"/>
    </source>
</evidence>
<sequence>MKRLAAPFTGPSTLKRARIGSPASDDSGETQRADWPAKMEEIEAARRFILECATAKTKTLIVPDKDADGLASGSILQQTLVLLGLPSSLITTHLVQRGNNIHDPSERAAMADLSPSYVFVLDQGSRRSLPVVDIPNHRALIIDHHQAAEDEFPSGSQHVTACNSPSVAKSALLTYLICHPLHPAIEEQCAWLAVLGTHGDLRTNFKWQPPFPDMGNVLKRYTRKRLNDAVSLINAPRRTAAYNVPAAWEALTQATGPADLLANKVLFAARSEVNAEVERCTHVPPKFSTDGRVASAKLEVVMAANDGYLEGKVNFSCRVAKCARERRGGRGAVNIIELLNGIVEVAEDPSLKERLGESFARGHKEASGGVVPTKEFEEMMALMGVGAGSRKKLDPVTQDKKENTITNYFIKNGGSQRH</sequence>
<protein>
    <submittedName>
        <fullName evidence="3">DHH phosphoesterase</fullName>
    </submittedName>
</protein>
<dbReference type="InterPro" id="IPR038763">
    <property type="entry name" value="DHH_sf"/>
</dbReference>
<dbReference type="InterPro" id="IPR051673">
    <property type="entry name" value="SSDNA_exonuclease_RecJ"/>
</dbReference>
<evidence type="ECO:0000313" key="3">
    <source>
        <dbReference type="EMBL" id="KAK3946925.1"/>
    </source>
</evidence>
<keyword evidence="4" id="KW-1185">Reference proteome</keyword>
<feature type="domain" description="DDH" evidence="2">
    <location>
        <begin position="58"/>
        <end position="197"/>
    </location>
</feature>
<dbReference type="InterPro" id="IPR001667">
    <property type="entry name" value="DDH_dom"/>
</dbReference>
<dbReference type="Gene3D" id="3.90.1640.30">
    <property type="match status" value="1"/>
</dbReference>
<dbReference type="PANTHER" id="PTHR30255">
    <property type="entry name" value="SINGLE-STRANDED-DNA-SPECIFIC EXONUCLEASE RECJ"/>
    <property type="match status" value="1"/>
</dbReference>
<comment type="caution">
    <text evidence="3">The sequence shown here is derived from an EMBL/GenBank/DDBJ whole genome shotgun (WGS) entry which is preliminary data.</text>
</comment>
<dbReference type="EMBL" id="MU859469">
    <property type="protein sequence ID" value="KAK3946925.1"/>
    <property type="molecule type" value="Genomic_DNA"/>
</dbReference>
<accession>A0AAN6SAY1</accession>
<dbReference type="AlphaFoldDB" id="A0AAN6SAY1"/>
<evidence type="ECO:0000256" key="1">
    <source>
        <dbReference type="SAM" id="MobiDB-lite"/>
    </source>
</evidence>
<dbReference type="Proteomes" id="UP001303222">
    <property type="component" value="Unassembled WGS sequence"/>
</dbReference>
<feature type="region of interest" description="Disordered" evidence="1">
    <location>
        <begin position="1"/>
        <end position="34"/>
    </location>
</feature>
<evidence type="ECO:0000259" key="2">
    <source>
        <dbReference type="Pfam" id="PF01368"/>
    </source>
</evidence>
<reference evidence="3" key="1">
    <citation type="journal article" date="2023" name="Mol. Phylogenet. Evol.">
        <title>Genome-scale phylogeny and comparative genomics of the fungal order Sordariales.</title>
        <authorList>
            <person name="Hensen N."/>
            <person name="Bonometti L."/>
            <person name="Westerberg I."/>
            <person name="Brannstrom I.O."/>
            <person name="Guillou S."/>
            <person name="Cros-Aarteil S."/>
            <person name="Calhoun S."/>
            <person name="Haridas S."/>
            <person name="Kuo A."/>
            <person name="Mondo S."/>
            <person name="Pangilinan J."/>
            <person name="Riley R."/>
            <person name="LaButti K."/>
            <person name="Andreopoulos B."/>
            <person name="Lipzen A."/>
            <person name="Chen C."/>
            <person name="Yan M."/>
            <person name="Daum C."/>
            <person name="Ng V."/>
            <person name="Clum A."/>
            <person name="Steindorff A."/>
            <person name="Ohm R.A."/>
            <person name="Martin F."/>
            <person name="Silar P."/>
            <person name="Natvig D.O."/>
            <person name="Lalanne C."/>
            <person name="Gautier V."/>
            <person name="Ament-Velasquez S.L."/>
            <person name="Kruys A."/>
            <person name="Hutchinson M.I."/>
            <person name="Powell A.J."/>
            <person name="Barry K."/>
            <person name="Miller A.N."/>
            <person name="Grigoriev I.V."/>
            <person name="Debuchy R."/>
            <person name="Gladieux P."/>
            <person name="Hiltunen Thoren M."/>
            <person name="Johannesson H."/>
        </authorList>
    </citation>
    <scope>NUCLEOTIDE SEQUENCE</scope>
    <source>
        <strain evidence="3">CBS 626.80</strain>
    </source>
</reference>
<reference evidence="3" key="2">
    <citation type="submission" date="2023-06" db="EMBL/GenBank/DDBJ databases">
        <authorList>
            <consortium name="Lawrence Berkeley National Laboratory"/>
            <person name="Mondo S.J."/>
            <person name="Hensen N."/>
            <person name="Bonometti L."/>
            <person name="Westerberg I."/>
            <person name="Brannstrom I.O."/>
            <person name="Guillou S."/>
            <person name="Cros-Aarteil S."/>
            <person name="Calhoun S."/>
            <person name="Haridas S."/>
            <person name="Kuo A."/>
            <person name="Pangilinan J."/>
            <person name="Riley R."/>
            <person name="Labutti K."/>
            <person name="Andreopoulos B."/>
            <person name="Lipzen A."/>
            <person name="Chen C."/>
            <person name="Yanf M."/>
            <person name="Daum C."/>
            <person name="Ng V."/>
            <person name="Clum A."/>
            <person name="Steindorff A."/>
            <person name="Ohm R."/>
            <person name="Martin F."/>
            <person name="Silar P."/>
            <person name="Natvig D."/>
            <person name="Lalanne C."/>
            <person name="Gautier V."/>
            <person name="Ament-Velasquez S.L."/>
            <person name="Kruys A."/>
            <person name="Hutchinson M.I."/>
            <person name="Powell A.J."/>
            <person name="Barry K."/>
            <person name="Miller A.N."/>
            <person name="Grigoriev I.V."/>
            <person name="Debuchy R."/>
            <person name="Gladieux P."/>
            <person name="Thoren M.H."/>
            <person name="Johannesson H."/>
        </authorList>
    </citation>
    <scope>NUCLEOTIDE SEQUENCE</scope>
    <source>
        <strain evidence="3">CBS 626.80</strain>
    </source>
</reference>
<dbReference type="SUPFAM" id="SSF64182">
    <property type="entry name" value="DHH phosphoesterases"/>
    <property type="match status" value="1"/>
</dbReference>
<name>A0AAN6SAY1_9PEZI</name>
<proteinExistence type="predicted"/>
<organism evidence="3 4">
    <name type="scientific">Pseudoneurospora amorphoporcata</name>
    <dbReference type="NCBI Taxonomy" id="241081"/>
    <lineage>
        <taxon>Eukaryota</taxon>
        <taxon>Fungi</taxon>
        <taxon>Dikarya</taxon>
        <taxon>Ascomycota</taxon>
        <taxon>Pezizomycotina</taxon>
        <taxon>Sordariomycetes</taxon>
        <taxon>Sordariomycetidae</taxon>
        <taxon>Sordariales</taxon>
        <taxon>Sordariaceae</taxon>
        <taxon>Pseudoneurospora</taxon>
    </lineage>
</organism>
<dbReference type="PANTHER" id="PTHR30255:SF2">
    <property type="entry name" value="SINGLE-STRANDED-DNA-SPECIFIC EXONUCLEASE RECJ"/>
    <property type="match status" value="1"/>
</dbReference>
<gene>
    <name evidence="3" type="ORF">QBC32DRAFT_374638</name>
</gene>